<dbReference type="PANTHER" id="PTHR43780">
    <property type="entry name" value="1-AMINOCYCLOPROPANE-1-CARBOXYLATE DEAMINASE-RELATED"/>
    <property type="match status" value="1"/>
</dbReference>
<evidence type="ECO:0000256" key="1">
    <source>
        <dbReference type="ARBA" id="ARBA00001933"/>
    </source>
</evidence>
<dbReference type="eggNOG" id="COG2515">
    <property type="taxonomic scope" value="Bacteria"/>
</dbReference>
<sequence>MSKTLLYPPRIPLAQTPTPLQPLIRAAERWTPGKRLWIKRDDMTGSLLTGNKVRKLEFIAAHALDTDVDVLITCGGLQSNHCRATAVVAAQLGLRCHLVLRGTPPSDEGNTLLDRLVGAAITPVAPEDYRKNLRALLEATAEEYRCAGLKPLVIPTGGSDGLGAWGYIAGVEELAADFAQQGLVNPLLVTATGSGGTQAGLIAGSALHDLDVRIVGMAVCDDADYFSRKVSKDIAELQQRFPDLPEFAFSVETIDRYVGEGYGIASEEVYRLIAELGALEGVVLDPVYAAKAFLGLITEVASGSFDDHSDIVFLHTGGVFGVFPHAEKLSSAHNGWS</sequence>
<dbReference type="PIRSF" id="PIRSF006278">
    <property type="entry name" value="ACCD_DCysDesulf"/>
    <property type="match status" value="1"/>
</dbReference>
<dbReference type="RefSeq" id="WP_009019997.1">
    <property type="nucleotide sequence ID" value="NZ_DS999411.1"/>
</dbReference>
<evidence type="ECO:0000256" key="2">
    <source>
        <dbReference type="ARBA" id="ARBA00008639"/>
    </source>
</evidence>
<evidence type="ECO:0000313" key="8">
    <source>
        <dbReference type="Proteomes" id="UP000004699"/>
    </source>
</evidence>
<dbReference type="AlphaFoldDB" id="B8KRN5"/>
<keyword evidence="7" id="KW-0456">Lyase</keyword>
<dbReference type="InterPro" id="IPR001926">
    <property type="entry name" value="TrpB-like_PALP"/>
</dbReference>
<dbReference type="GO" id="GO:0019148">
    <property type="term" value="F:D-cysteine desulfhydrase activity"/>
    <property type="evidence" value="ECO:0007669"/>
    <property type="project" value="UniProtKB-EC"/>
</dbReference>
<comment type="similarity">
    <text evidence="2">Belongs to the ACC deaminase/D-cysteine desulfhydrase family.</text>
</comment>
<gene>
    <name evidence="7" type="ORF">NOR51B_1196</name>
</gene>
<comment type="cofactor">
    <cofactor evidence="1">
        <name>pyridoxal 5'-phosphate</name>
        <dbReference type="ChEBI" id="CHEBI:597326"/>
    </cofactor>
</comment>
<dbReference type="STRING" id="565045.NOR51B_1196"/>
<dbReference type="PANTHER" id="PTHR43780:SF2">
    <property type="entry name" value="1-AMINOCYCLOPROPANE-1-CARBOXYLATE DEAMINASE-RELATED"/>
    <property type="match status" value="1"/>
</dbReference>
<dbReference type="Proteomes" id="UP000004699">
    <property type="component" value="Unassembled WGS sequence"/>
</dbReference>
<keyword evidence="3 5" id="KW-0663">Pyridoxal phosphate</keyword>
<dbReference type="Pfam" id="PF00291">
    <property type="entry name" value="PALP"/>
    <property type="match status" value="1"/>
</dbReference>
<dbReference type="InterPro" id="IPR027278">
    <property type="entry name" value="ACCD_DCysDesulf"/>
</dbReference>
<dbReference type="EMBL" id="DS999411">
    <property type="protein sequence ID" value="EED35251.1"/>
    <property type="molecule type" value="Genomic_DNA"/>
</dbReference>
<dbReference type="HOGENOM" id="CLU_048897_1_0_6"/>
<evidence type="ECO:0000256" key="3">
    <source>
        <dbReference type="ARBA" id="ARBA00022898"/>
    </source>
</evidence>
<dbReference type="EC" id="4.4.1.15" evidence="7"/>
<reference evidence="8" key="1">
    <citation type="journal article" date="2013" name="BMC Microbiol.">
        <title>Taxonomy and evolution of bacteriochlorophyll a-containing members of the OM60/NOR5 clade of marine gammaproteobacteria: description of Luminiphilus syltensis gen. nov., sp. nov., reclassification of Haliea rubra as Pseudohaliea rubra gen. nov., comb. nov., and emendation of Chromatocurvus halotolerans.</title>
        <authorList>
            <person name="Spring S."/>
            <person name="Riedel T."/>
            <person name="Sproer C."/>
            <person name="Yan S."/>
            <person name="Harder J."/>
            <person name="Fuchs B.M."/>
        </authorList>
    </citation>
    <scope>NUCLEOTIDE SEQUENCE [LARGE SCALE GENOMIC DNA]</scope>
    <source>
        <strain evidence="8">NOR51-B</strain>
    </source>
</reference>
<accession>B8KRN5</accession>
<feature type="modified residue" description="N6-(pyridoxal phosphate)lysine" evidence="5">
    <location>
        <position position="52"/>
    </location>
</feature>
<dbReference type="Gene3D" id="3.40.50.1100">
    <property type="match status" value="2"/>
</dbReference>
<proteinExistence type="inferred from homology"/>
<evidence type="ECO:0000256" key="4">
    <source>
        <dbReference type="PIRSR" id="PIRSR006278-1"/>
    </source>
</evidence>
<evidence type="ECO:0000256" key="5">
    <source>
        <dbReference type="PIRSR" id="PIRSR006278-2"/>
    </source>
</evidence>
<evidence type="ECO:0000259" key="6">
    <source>
        <dbReference type="Pfam" id="PF00291"/>
    </source>
</evidence>
<organism evidence="7 8">
    <name type="scientific">Luminiphilus syltensis NOR5-1B</name>
    <dbReference type="NCBI Taxonomy" id="565045"/>
    <lineage>
        <taxon>Bacteria</taxon>
        <taxon>Pseudomonadati</taxon>
        <taxon>Pseudomonadota</taxon>
        <taxon>Gammaproteobacteria</taxon>
        <taxon>Cellvibrionales</taxon>
        <taxon>Halieaceae</taxon>
        <taxon>Luminiphilus</taxon>
    </lineage>
</organism>
<feature type="domain" description="Tryptophan synthase beta chain-like PALP" evidence="6">
    <location>
        <begin position="13"/>
        <end position="317"/>
    </location>
</feature>
<dbReference type="SUPFAM" id="SSF53686">
    <property type="entry name" value="Tryptophan synthase beta subunit-like PLP-dependent enzymes"/>
    <property type="match status" value="1"/>
</dbReference>
<name>B8KRN5_9GAMM</name>
<protein>
    <submittedName>
        <fullName evidence="7">D-cysteine desulfhydrase</fullName>
        <ecNumber evidence="7">4.4.1.15</ecNumber>
    </submittedName>
</protein>
<feature type="active site" description="Nucleophile" evidence="4">
    <location>
        <position position="79"/>
    </location>
</feature>
<dbReference type="InterPro" id="IPR036052">
    <property type="entry name" value="TrpB-like_PALP_sf"/>
</dbReference>
<keyword evidence="8" id="KW-1185">Reference proteome</keyword>
<evidence type="ECO:0000313" key="7">
    <source>
        <dbReference type="EMBL" id="EED35251.1"/>
    </source>
</evidence>